<keyword evidence="5" id="KW-0067">ATP-binding</keyword>
<keyword evidence="4" id="KW-0418">Kinase</keyword>
<evidence type="ECO:0000256" key="2">
    <source>
        <dbReference type="ARBA" id="ARBA00022679"/>
    </source>
</evidence>
<evidence type="ECO:0000256" key="4">
    <source>
        <dbReference type="ARBA" id="ARBA00022777"/>
    </source>
</evidence>
<dbReference type="GO" id="GO:0007254">
    <property type="term" value="P:JNK cascade"/>
    <property type="evidence" value="ECO:0007669"/>
    <property type="project" value="TreeGrafter"/>
</dbReference>
<dbReference type="VEuPathDB" id="FungiDB:FUN_014326"/>
<dbReference type="VEuPathDB" id="FungiDB:RhiirFUN_011517"/>
<sequence>MNDLENVEYLAKGGFGIVYKAIWRQGRIHTWNFDSNRWKRFRSERVVLKYIYNSQDNIAEFLREVESHVIANLGGSRGFTELDSNVGYVAMDVIWSLMKITMNAQNNDTYGVLPYVAPEVLRGKEYTQKSDIYGFGIIAYEVCIGLPPYHDIAHDRTLAIKISDEVVGLFYDYKREIVYNENTEICKQVEEVEEINKNLPSLTAHLSNTDTLSYTTHPQAIYTSRILDFKDLPESNLINLRIDFEDFSFRNLTEEQELLVDKLILNKEIKERYKKTGLCKGCKQPKTTSNWCRPCCSKRFQEEFKNWTSGNPEIDKFIQSIQLKANRIQIIEWIEYKNFENVEYLAKGGDIDTWNFDNNCWERYGRCVVLKCIHNSQDNIAELLKEAESHVIVNERGRWGVICCYGFTKNPETNEFMMIMERGINGSI</sequence>
<dbReference type="InterPro" id="IPR000719">
    <property type="entry name" value="Prot_kinase_dom"/>
</dbReference>
<protein>
    <recommendedName>
        <fullName evidence="6">Protein kinase domain-containing protein</fullName>
    </recommendedName>
</protein>
<accession>A0A2I1GG78</accession>
<evidence type="ECO:0000256" key="5">
    <source>
        <dbReference type="ARBA" id="ARBA00022840"/>
    </source>
</evidence>
<dbReference type="PANTHER" id="PTHR46716">
    <property type="entry name" value="MITOGEN-ACTIVATED PROTEIN KINASE KINASE KINASE 7"/>
    <property type="match status" value="1"/>
</dbReference>
<organism evidence="7 8">
    <name type="scientific">Rhizophagus irregularis</name>
    <dbReference type="NCBI Taxonomy" id="588596"/>
    <lineage>
        <taxon>Eukaryota</taxon>
        <taxon>Fungi</taxon>
        <taxon>Fungi incertae sedis</taxon>
        <taxon>Mucoromycota</taxon>
        <taxon>Glomeromycotina</taxon>
        <taxon>Glomeromycetes</taxon>
        <taxon>Glomerales</taxon>
        <taxon>Glomeraceae</taxon>
        <taxon>Rhizophagus</taxon>
    </lineage>
</organism>
<dbReference type="Proteomes" id="UP000234323">
    <property type="component" value="Unassembled WGS sequence"/>
</dbReference>
<dbReference type="InterPro" id="IPR011009">
    <property type="entry name" value="Kinase-like_dom_sf"/>
</dbReference>
<dbReference type="SUPFAM" id="SSF56112">
    <property type="entry name" value="Protein kinase-like (PK-like)"/>
    <property type="match status" value="1"/>
</dbReference>
<evidence type="ECO:0000313" key="8">
    <source>
        <dbReference type="Proteomes" id="UP000234323"/>
    </source>
</evidence>
<evidence type="ECO:0000313" key="7">
    <source>
        <dbReference type="EMBL" id="PKY45622.1"/>
    </source>
</evidence>
<keyword evidence="8" id="KW-1185">Reference proteome</keyword>
<dbReference type="Gene3D" id="1.10.10.1010">
    <property type="entry name" value="Intein homing endonuclease, domain IV"/>
    <property type="match status" value="1"/>
</dbReference>
<evidence type="ECO:0000256" key="3">
    <source>
        <dbReference type="ARBA" id="ARBA00022741"/>
    </source>
</evidence>
<dbReference type="VEuPathDB" id="FungiDB:RhiirA1_472623"/>
<proteinExistence type="predicted"/>
<dbReference type="GO" id="GO:0006955">
    <property type="term" value="P:immune response"/>
    <property type="evidence" value="ECO:0007669"/>
    <property type="project" value="TreeGrafter"/>
</dbReference>
<dbReference type="PROSITE" id="PS50011">
    <property type="entry name" value="PROTEIN_KINASE_DOM"/>
    <property type="match status" value="1"/>
</dbReference>
<dbReference type="Pfam" id="PF00069">
    <property type="entry name" value="Pkinase"/>
    <property type="match status" value="1"/>
</dbReference>
<keyword evidence="1" id="KW-0723">Serine/threonine-protein kinase</keyword>
<dbReference type="GO" id="GO:0004709">
    <property type="term" value="F:MAP kinase kinase kinase activity"/>
    <property type="evidence" value="ECO:0007669"/>
    <property type="project" value="TreeGrafter"/>
</dbReference>
<dbReference type="PANTHER" id="PTHR46716:SF1">
    <property type="entry name" value="MITOGEN-ACTIVATED PROTEIN KINASE KINASE KINASE 7"/>
    <property type="match status" value="1"/>
</dbReference>
<name>A0A2I1GG78_9GLOM</name>
<dbReference type="VEuPathDB" id="FungiDB:FUN_001978"/>
<dbReference type="EMBL" id="LLXI01000397">
    <property type="protein sequence ID" value="PKY45622.1"/>
    <property type="molecule type" value="Genomic_DNA"/>
</dbReference>
<keyword evidence="3" id="KW-0547">Nucleotide-binding</keyword>
<evidence type="ECO:0000256" key="1">
    <source>
        <dbReference type="ARBA" id="ARBA00022527"/>
    </source>
</evidence>
<comment type="caution">
    <text evidence="7">The sequence shown here is derived from an EMBL/GenBank/DDBJ whole genome shotgun (WGS) entry which is preliminary data.</text>
</comment>
<dbReference type="AlphaFoldDB" id="A0A2I1GG78"/>
<evidence type="ECO:0000259" key="6">
    <source>
        <dbReference type="PROSITE" id="PS50011"/>
    </source>
</evidence>
<keyword evidence="2" id="KW-0808">Transferase</keyword>
<dbReference type="GO" id="GO:0005524">
    <property type="term" value="F:ATP binding"/>
    <property type="evidence" value="ECO:0007669"/>
    <property type="project" value="UniProtKB-KW"/>
</dbReference>
<dbReference type="Gene3D" id="1.10.510.10">
    <property type="entry name" value="Transferase(Phosphotransferase) domain 1"/>
    <property type="match status" value="1"/>
</dbReference>
<feature type="domain" description="Protein kinase" evidence="6">
    <location>
        <begin position="1"/>
        <end position="287"/>
    </location>
</feature>
<reference evidence="7 8" key="1">
    <citation type="submission" date="2015-10" db="EMBL/GenBank/DDBJ databases">
        <title>Genome analyses suggest a sexual origin of heterokaryosis in a supposedly ancient asexual fungus.</title>
        <authorList>
            <person name="Ropars J."/>
            <person name="Sedzielewska K."/>
            <person name="Noel J."/>
            <person name="Charron P."/>
            <person name="Farinelli L."/>
            <person name="Marton T."/>
            <person name="Kruger M."/>
            <person name="Pelin A."/>
            <person name="Brachmann A."/>
            <person name="Corradi N."/>
        </authorList>
    </citation>
    <scope>NUCLEOTIDE SEQUENCE [LARGE SCALE GENOMIC DNA]</scope>
    <source>
        <strain evidence="7 8">A4</strain>
    </source>
</reference>
<gene>
    <name evidence="7" type="ORF">RhiirA4_460253</name>
</gene>